<evidence type="ECO:0000313" key="3">
    <source>
        <dbReference type="EMBL" id="VFR53166.1"/>
    </source>
</evidence>
<gene>
    <name evidence="1" type="ORF">AMP9_2563</name>
    <name evidence="2" type="ORF">ANT2_2586</name>
    <name evidence="4" type="ORF">ANT3_2588</name>
    <name evidence="3" type="ORF">BRI6_2709</name>
    <name evidence="5" type="ORF">BRI9_2765</name>
    <name evidence="6" type="ORF">IVO3_2765</name>
    <name evidence="7" type="ORF">RAN7_2737</name>
</gene>
<dbReference type="EMBL" id="CAADHY010000025">
    <property type="protein sequence ID" value="VFR29818.1"/>
    <property type="molecule type" value="Genomic_DNA"/>
</dbReference>
<dbReference type="EMBL" id="CAADIP010000031">
    <property type="protein sequence ID" value="VFR92636.1"/>
    <property type="molecule type" value="Genomic_DNA"/>
</dbReference>
<evidence type="ECO:0000313" key="1">
    <source>
        <dbReference type="EMBL" id="VFR29818.1"/>
    </source>
</evidence>
<evidence type="ECO:0000313" key="4">
    <source>
        <dbReference type="EMBL" id="VFR60056.1"/>
    </source>
</evidence>
<dbReference type="EMBL" id="CAADIG010000025">
    <property type="protein sequence ID" value="VFR49554.1"/>
    <property type="molecule type" value="Genomic_DNA"/>
</dbReference>
<sequence>MITDGFHAGLREKREGVEMRKTVLMSGILIYLYSAKNRDNQEILSVE</sequence>
<dbReference type="AlphaFoldDB" id="A0A484V1M4"/>
<dbReference type="EMBL" id="CAADIZ010000030">
    <property type="protein sequence ID" value="VFS25087.1"/>
    <property type="molecule type" value="Genomic_DNA"/>
</dbReference>
<dbReference type="EMBL" id="CAADID010000007">
    <property type="protein sequence ID" value="VFR60056.1"/>
    <property type="molecule type" value="Genomic_DNA"/>
</dbReference>
<accession>A0A484V1M4</accession>
<proteinExistence type="predicted"/>
<dbReference type="EMBL" id="CAADII010000007">
    <property type="protein sequence ID" value="VFR53166.1"/>
    <property type="molecule type" value="Genomic_DNA"/>
</dbReference>
<dbReference type="EMBL" id="CAADIK010000012">
    <property type="protein sequence ID" value="VFR65578.1"/>
    <property type="molecule type" value="Genomic_DNA"/>
</dbReference>
<protein>
    <submittedName>
        <fullName evidence="6">Uncharacterized protein</fullName>
    </submittedName>
</protein>
<evidence type="ECO:0000313" key="6">
    <source>
        <dbReference type="EMBL" id="VFR92636.1"/>
    </source>
</evidence>
<name>A0A484V1M4_9ZZZZ</name>
<evidence type="ECO:0000313" key="7">
    <source>
        <dbReference type="EMBL" id="VFS25087.1"/>
    </source>
</evidence>
<evidence type="ECO:0000313" key="5">
    <source>
        <dbReference type="EMBL" id="VFR65578.1"/>
    </source>
</evidence>
<reference evidence="6" key="1">
    <citation type="submission" date="2019-03" db="EMBL/GenBank/DDBJ databases">
        <authorList>
            <person name="Danneels B."/>
        </authorList>
    </citation>
    <scope>NUCLEOTIDE SEQUENCE</scope>
</reference>
<organism evidence="6">
    <name type="scientific">plant metagenome</name>
    <dbReference type="NCBI Taxonomy" id="1297885"/>
    <lineage>
        <taxon>unclassified sequences</taxon>
        <taxon>metagenomes</taxon>
        <taxon>organismal metagenomes</taxon>
    </lineage>
</organism>
<evidence type="ECO:0000313" key="2">
    <source>
        <dbReference type="EMBL" id="VFR49554.1"/>
    </source>
</evidence>